<keyword evidence="5" id="KW-0378">Hydrolase</keyword>
<evidence type="ECO:0000256" key="1">
    <source>
        <dbReference type="ARBA" id="ARBA00007010"/>
    </source>
</evidence>
<dbReference type="AlphaFoldDB" id="B8D1J0"/>
<dbReference type="HOGENOM" id="CLU_053345_0_0_9"/>
<dbReference type="Pfam" id="PF01471">
    <property type="entry name" value="PG_binding_1"/>
    <property type="match status" value="1"/>
</dbReference>
<comment type="similarity">
    <text evidence="1">Belongs to the SleB family.</text>
</comment>
<dbReference type="Gene3D" id="1.10.10.2520">
    <property type="entry name" value="Cell wall hydrolase SleB, domain 1"/>
    <property type="match status" value="1"/>
</dbReference>
<dbReference type="GO" id="GO:0071555">
    <property type="term" value="P:cell wall organization"/>
    <property type="evidence" value="ECO:0007669"/>
    <property type="project" value="UniProtKB-KW"/>
</dbReference>
<evidence type="ECO:0000256" key="2">
    <source>
        <dbReference type="ARBA" id="ARBA00018364"/>
    </source>
</evidence>
<organism evidence="12 13">
    <name type="scientific">Halothermothrix orenii (strain H 168 / OCM 544 / DSM 9562)</name>
    <dbReference type="NCBI Taxonomy" id="373903"/>
    <lineage>
        <taxon>Bacteria</taxon>
        <taxon>Bacillati</taxon>
        <taxon>Bacillota</taxon>
        <taxon>Clostridia</taxon>
        <taxon>Halanaerobiales</taxon>
        <taxon>Halothermotrichaceae</taxon>
        <taxon>Halothermothrix</taxon>
    </lineage>
</organism>
<evidence type="ECO:0000256" key="3">
    <source>
        <dbReference type="ARBA" id="ARBA00022544"/>
    </source>
</evidence>
<dbReference type="Gene3D" id="6.20.240.60">
    <property type="match status" value="1"/>
</dbReference>
<evidence type="ECO:0000256" key="9">
    <source>
        <dbReference type="SAM" id="Phobius"/>
    </source>
</evidence>
<keyword evidence="3" id="KW-0309">Germination</keyword>
<dbReference type="Gene3D" id="1.10.101.10">
    <property type="entry name" value="PGBD-like superfamily/PGBD"/>
    <property type="match status" value="1"/>
</dbReference>
<evidence type="ECO:0000256" key="4">
    <source>
        <dbReference type="ARBA" id="ARBA00022729"/>
    </source>
</evidence>
<feature type="domain" description="Cell wall hydrolase SleB" evidence="11">
    <location>
        <begin position="140"/>
        <end position="238"/>
    </location>
</feature>
<accession>B8D1J0</accession>
<keyword evidence="9" id="KW-1133">Transmembrane helix</keyword>
<feature type="transmembrane region" description="Helical" evidence="9">
    <location>
        <begin position="12"/>
        <end position="31"/>
    </location>
</feature>
<evidence type="ECO:0000313" key="13">
    <source>
        <dbReference type="Proteomes" id="UP000000719"/>
    </source>
</evidence>
<dbReference type="KEGG" id="hor:Hore_03060"/>
<evidence type="ECO:0000256" key="5">
    <source>
        <dbReference type="ARBA" id="ARBA00022801"/>
    </source>
</evidence>
<dbReference type="SUPFAM" id="SSF47090">
    <property type="entry name" value="PGBD-like"/>
    <property type="match status" value="1"/>
</dbReference>
<evidence type="ECO:0000259" key="11">
    <source>
        <dbReference type="Pfam" id="PF07486"/>
    </source>
</evidence>
<dbReference type="InterPro" id="IPR042047">
    <property type="entry name" value="SleB_dom1"/>
</dbReference>
<evidence type="ECO:0000259" key="10">
    <source>
        <dbReference type="Pfam" id="PF01471"/>
    </source>
</evidence>
<keyword evidence="9" id="KW-0812">Transmembrane</keyword>
<protein>
    <recommendedName>
        <fullName evidence="2 8">Spore cortex-lytic enzyme</fullName>
    </recommendedName>
</protein>
<feature type="domain" description="Peptidoglycan binding-like" evidence="10">
    <location>
        <begin position="48"/>
        <end position="104"/>
    </location>
</feature>
<reference evidence="12 13" key="1">
    <citation type="journal article" date="2009" name="PLoS ONE">
        <title>Genome analysis of the anaerobic thermohalophilic bacterium Halothermothrix orenii.</title>
        <authorList>
            <person name="Mavromatis K."/>
            <person name="Ivanova N."/>
            <person name="Anderson I."/>
            <person name="Lykidis A."/>
            <person name="Hooper S.D."/>
            <person name="Sun H."/>
            <person name="Kunin V."/>
            <person name="Lapidus A."/>
            <person name="Hugenholtz P."/>
            <person name="Patel B."/>
            <person name="Kyrpides N.C."/>
        </authorList>
    </citation>
    <scope>NUCLEOTIDE SEQUENCE [LARGE SCALE GENOMIC DNA]</scope>
    <source>
        <strain evidence="13">H 168 / OCM 544 / DSM 9562</strain>
    </source>
</reference>
<dbReference type="eggNOG" id="COG3773">
    <property type="taxonomic scope" value="Bacteria"/>
</dbReference>
<keyword evidence="9" id="KW-0472">Membrane</keyword>
<dbReference type="InterPro" id="IPR036365">
    <property type="entry name" value="PGBD-like_sf"/>
</dbReference>
<evidence type="ECO:0000256" key="6">
    <source>
        <dbReference type="ARBA" id="ARBA00022969"/>
    </source>
</evidence>
<dbReference type="OrthoDB" id="9785345at2"/>
<evidence type="ECO:0000256" key="8">
    <source>
        <dbReference type="NCBIfam" id="TIGR02869"/>
    </source>
</evidence>
<dbReference type="STRING" id="373903.Hore_03060"/>
<proteinExistence type="inferred from homology"/>
<dbReference type="eggNOG" id="COG3409">
    <property type="taxonomic scope" value="Bacteria"/>
</dbReference>
<evidence type="ECO:0000256" key="7">
    <source>
        <dbReference type="ARBA" id="ARBA00023316"/>
    </source>
</evidence>
<name>B8D1J0_HALOH</name>
<keyword evidence="6" id="KW-0749">Sporulation</keyword>
<keyword evidence="7" id="KW-0961">Cell wall biogenesis/degradation</keyword>
<dbReference type="Proteomes" id="UP000000719">
    <property type="component" value="Chromosome"/>
</dbReference>
<dbReference type="InterPro" id="IPR014224">
    <property type="entry name" value="Spore_cortex_SleB"/>
</dbReference>
<dbReference type="InterPro" id="IPR011105">
    <property type="entry name" value="Cell_wall_hydrolase_SleB"/>
</dbReference>
<dbReference type="NCBIfam" id="TIGR02869">
    <property type="entry name" value="spore_SleB"/>
    <property type="match status" value="1"/>
</dbReference>
<dbReference type="GO" id="GO:0016787">
    <property type="term" value="F:hydrolase activity"/>
    <property type="evidence" value="ECO:0007669"/>
    <property type="project" value="UniProtKB-KW"/>
</dbReference>
<gene>
    <name evidence="12" type="ordered locus">Hore_03060</name>
</gene>
<dbReference type="RefSeq" id="WP_012635255.1">
    <property type="nucleotide sequence ID" value="NC_011899.1"/>
</dbReference>
<dbReference type="GO" id="GO:0009847">
    <property type="term" value="P:spore germination"/>
    <property type="evidence" value="ECO:0007669"/>
    <property type="project" value="UniProtKB-UniRule"/>
</dbReference>
<dbReference type="InterPro" id="IPR036366">
    <property type="entry name" value="PGBDSf"/>
</dbReference>
<evidence type="ECO:0000313" key="12">
    <source>
        <dbReference type="EMBL" id="ACL69067.1"/>
    </source>
</evidence>
<sequence length="239" mass="26485">MKGVGRVKKKIITLLVILGITGISTVVYFTALNTNTEAARPTLYWGTSGSNVRLVQWKLQQWGYYEGRIDGYFGPETSEAVREFQRKNGLRVDGLVGPQTWAALGYEARPTTYARQTAAAVSRNDDVQLLARLVHAEARGEPYRGQVAIAAVVLNRVESPSFPNSLSGVIYQPLAFESVANGQINLPPTQENLRAARAALNGWDPTYGCLFFWNPSKPVSRWIWSRRVVTTIGSHVFAQ</sequence>
<dbReference type="GO" id="GO:0030435">
    <property type="term" value="P:sporulation resulting in formation of a cellular spore"/>
    <property type="evidence" value="ECO:0007669"/>
    <property type="project" value="UniProtKB-KW"/>
</dbReference>
<dbReference type="InterPro" id="IPR002477">
    <property type="entry name" value="Peptidoglycan-bd-like"/>
</dbReference>
<keyword evidence="4" id="KW-0732">Signal</keyword>
<keyword evidence="13" id="KW-1185">Reference proteome</keyword>
<dbReference type="EMBL" id="CP001098">
    <property type="protein sequence ID" value="ACL69067.1"/>
    <property type="molecule type" value="Genomic_DNA"/>
</dbReference>
<dbReference type="Pfam" id="PF07486">
    <property type="entry name" value="Hydrolase_2"/>
    <property type="match status" value="1"/>
</dbReference>